<evidence type="ECO:0000313" key="3">
    <source>
        <dbReference type="Proteomes" id="UP000494102"/>
    </source>
</evidence>
<evidence type="ECO:0000259" key="1">
    <source>
        <dbReference type="Pfam" id="PF04536"/>
    </source>
</evidence>
<reference evidence="2 3" key="1">
    <citation type="submission" date="2020-04" db="EMBL/GenBank/DDBJ databases">
        <authorList>
            <person name="De Canck E."/>
        </authorList>
    </citation>
    <scope>NUCLEOTIDE SEQUENCE [LARGE SCALE GENOMIC DNA]</scope>
    <source>
        <strain evidence="2 3">LMG 9964</strain>
    </source>
</reference>
<name>A0A6J5K0K0_9BURK</name>
<dbReference type="AlphaFoldDB" id="A0A6J5K0K0"/>
<sequence>MTVGLKRIIRHLATTRWRVRRAFPQRTLAAIEEAIKESHKTHIGQVMFVVEGALHSTALFDGLTARERAIDVFSQFRVWDTEHNNGVIIYLLLADRDVEIVADRGIDSRVSAEEWEAVCQLMEARFRRGEYELGAVHGVEQVTALLKTHFPKHRPPHEDLPVTPFVI</sequence>
<feature type="domain" description="TPM" evidence="1">
    <location>
        <begin position="25"/>
        <end position="144"/>
    </location>
</feature>
<dbReference type="Proteomes" id="UP000494102">
    <property type="component" value="Unassembled WGS sequence"/>
</dbReference>
<dbReference type="EMBL" id="CADILN010000001">
    <property type="protein sequence ID" value="CAB4047619.1"/>
    <property type="molecule type" value="Genomic_DNA"/>
</dbReference>
<dbReference type="PANTHER" id="PTHR30373:SF8">
    <property type="entry name" value="BLL7265 PROTEIN"/>
    <property type="match status" value="1"/>
</dbReference>
<evidence type="ECO:0000313" key="2">
    <source>
        <dbReference type="EMBL" id="CAB4047619.1"/>
    </source>
</evidence>
<accession>A0A6J5K0K0</accession>
<dbReference type="InterPro" id="IPR007621">
    <property type="entry name" value="TPM_dom"/>
</dbReference>
<dbReference type="Pfam" id="PF04536">
    <property type="entry name" value="TPM_phosphatase"/>
    <property type="match status" value="1"/>
</dbReference>
<gene>
    <name evidence="2" type="ORF">LMG9964_01252</name>
</gene>
<protein>
    <recommendedName>
        <fullName evidence="1">TPM domain-containing protein</fullName>
    </recommendedName>
</protein>
<dbReference type="PANTHER" id="PTHR30373">
    <property type="entry name" value="UPF0603 PROTEIN YGCG"/>
    <property type="match status" value="1"/>
</dbReference>
<organism evidence="2 3">
    <name type="scientific">Paraburkholderia phenoliruptrix</name>
    <dbReference type="NCBI Taxonomy" id="252970"/>
    <lineage>
        <taxon>Bacteria</taxon>
        <taxon>Pseudomonadati</taxon>
        <taxon>Pseudomonadota</taxon>
        <taxon>Betaproteobacteria</taxon>
        <taxon>Burkholderiales</taxon>
        <taxon>Burkholderiaceae</taxon>
        <taxon>Paraburkholderia</taxon>
    </lineage>
</organism>
<dbReference type="Gene3D" id="3.10.310.50">
    <property type="match status" value="1"/>
</dbReference>
<proteinExistence type="predicted"/>